<reference evidence="3" key="1">
    <citation type="journal article" date="2019" name="Int. J. Syst. Evol. Microbiol.">
        <title>The Global Catalogue of Microorganisms (GCM) 10K type strain sequencing project: providing services to taxonomists for standard genome sequencing and annotation.</title>
        <authorList>
            <consortium name="The Broad Institute Genomics Platform"/>
            <consortium name="The Broad Institute Genome Sequencing Center for Infectious Disease"/>
            <person name="Wu L."/>
            <person name="Ma J."/>
        </authorList>
    </citation>
    <scope>NUCLEOTIDE SEQUENCE [LARGE SCALE GENOMIC DNA]</scope>
    <source>
        <strain evidence="3">CCUG 62974</strain>
    </source>
</reference>
<feature type="transmembrane region" description="Helical" evidence="1">
    <location>
        <begin position="133"/>
        <end position="153"/>
    </location>
</feature>
<evidence type="ECO:0008006" key="4">
    <source>
        <dbReference type="Google" id="ProtNLM"/>
    </source>
</evidence>
<feature type="transmembrane region" description="Helical" evidence="1">
    <location>
        <begin position="109"/>
        <end position="126"/>
    </location>
</feature>
<proteinExistence type="predicted"/>
<protein>
    <recommendedName>
        <fullName evidence="4">MFS transporter</fullName>
    </recommendedName>
</protein>
<feature type="transmembrane region" description="Helical" evidence="1">
    <location>
        <begin position="233"/>
        <end position="250"/>
    </location>
</feature>
<evidence type="ECO:0000313" key="3">
    <source>
        <dbReference type="Proteomes" id="UP001597024"/>
    </source>
</evidence>
<evidence type="ECO:0000313" key="2">
    <source>
        <dbReference type="EMBL" id="MFD0885145.1"/>
    </source>
</evidence>
<keyword evidence="3" id="KW-1185">Reference proteome</keyword>
<feature type="transmembrane region" description="Helical" evidence="1">
    <location>
        <begin position="196"/>
        <end position="213"/>
    </location>
</feature>
<organism evidence="2 3">
    <name type="scientific">Streptosporangium algeriense</name>
    <dbReference type="NCBI Taxonomy" id="1682748"/>
    <lineage>
        <taxon>Bacteria</taxon>
        <taxon>Bacillati</taxon>
        <taxon>Actinomycetota</taxon>
        <taxon>Actinomycetes</taxon>
        <taxon>Streptosporangiales</taxon>
        <taxon>Streptosporangiaceae</taxon>
        <taxon>Streptosporangium</taxon>
    </lineage>
</organism>
<name>A0ABW3DMU8_9ACTN</name>
<keyword evidence="1" id="KW-0812">Transmembrane</keyword>
<feature type="transmembrane region" description="Helical" evidence="1">
    <location>
        <begin position="12"/>
        <end position="36"/>
    </location>
</feature>
<keyword evidence="1" id="KW-0472">Membrane</keyword>
<dbReference type="EMBL" id="JBHTHX010000298">
    <property type="protein sequence ID" value="MFD0885145.1"/>
    <property type="molecule type" value="Genomic_DNA"/>
</dbReference>
<feature type="transmembrane region" description="Helical" evidence="1">
    <location>
        <begin position="84"/>
        <end position="103"/>
    </location>
</feature>
<feature type="transmembrane region" description="Helical" evidence="1">
    <location>
        <begin position="256"/>
        <end position="277"/>
    </location>
</feature>
<feature type="transmembrane region" description="Helical" evidence="1">
    <location>
        <begin position="56"/>
        <end position="77"/>
    </location>
</feature>
<gene>
    <name evidence="2" type="ORF">ACFQ08_11375</name>
</gene>
<comment type="caution">
    <text evidence="2">The sequence shown here is derived from an EMBL/GenBank/DDBJ whole genome shotgun (WGS) entry which is preliminary data.</text>
</comment>
<evidence type="ECO:0000256" key="1">
    <source>
        <dbReference type="SAM" id="Phobius"/>
    </source>
</evidence>
<sequence length="301" mass="30357">LAGPWRRSPLGPLVFVTGVTAAAIAGDLVTGTNLQFNSVMGYTAVVGARYSGLGNIPFALFATSVLLVVTSIAHRLVSAGRRNVAVGIVAALGGVAMILGGFPGIGSDFGGVIAFVPGIAVTALLIAGRRVSIVKLGAFCVAGGVIVMTIAYLDHLRPPGSQTHLGRFVGQIFTGEAFEVVSRKLGAMLGTLLNPNLMPIVIAAFAFLVYALLRPDTASAGVLPAAFEYSPTLRAGLIGALVSGVVGTLVNDSGAAVLSMALALAVPLTLSVGVRALGESARSYAEAGQEPASSSLVSRSS</sequence>
<keyword evidence="1" id="KW-1133">Transmembrane helix</keyword>
<feature type="non-terminal residue" evidence="2">
    <location>
        <position position="1"/>
    </location>
</feature>
<dbReference type="Proteomes" id="UP001597024">
    <property type="component" value="Unassembled WGS sequence"/>
</dbReference>
<accession>A0ABW3DMU8</accession>